<reference evidence="1" key="2">
    <citation type="journal article" date="2015" name="Fish Shellfish Immunol.">
        <title>Early steps in the European eel (Anguilla anguilla)-Vibrio vulnificus interaction in the gills: Role of the RtxA13 toxin.</title>
        <authorList>
            <person name="Callol A."/>
            <person name="Pajuelo D."/>
            <person name="Ebbesson L."/>
            <person name="Teles M."/>
            <person name="MacKenzie S."/>
            <person name="Amaro C."/>
        </authorList>
    </citation>
    <scope>NUCLEOTIDE SEQUENCE</scope>
</reference>
<protein>
    <submittedName>
        <fullName evidence="1">Uncharacterized protein</fullName>
    </submittedName>
</protein>
<evidence type="ECO:0000313" key="1">
    <source>
        <dbReference type="EMBL" id="JAH18015.1"/>
    </source>
</evidence>
<organism evidence="1">
    <name type="scientific">Anguilla anguilla</name>
    <name type="common">European freshwater eel</name>
    <name type="synonym">Muraena anguilla</name>
    <dbReference type="NCBI Taxonomy" id="7936"/>
    <lineage>
        <taxon>Eukaryota</taxon>
        <taxon>Metazoa</taxon>
        <taxon>Chordata</taxon>
        <taxon>Craniata</taxon>
        <taxon>Vertebrata</taxon>
        <taxon>Euteleostomi</taxon>
        <taxon>Actinopterygii</taxon>
        <taxon>Neopterygii</taxon>
        <taxon>Teleostei</taxon>
        <taxon>Anguilliformes</taxon>
        <taxon>Anguillidae</taxon>
        <taxon>Anguilla</taxon>
    </lineage>
</organism>
<dbReference type="AlphaFoldDB" id="A0A0E9QNY9"/>
<dbReference type="EMBL" id="GBXM01090562">
    <property type="protein sequence ID" value="JAH18015.1"/>
    <property type="molecule type" value="Transcribed_RNA"/>
</dbReference>
<sequence>MCLISLNGCVCMQGVGRAAYGTVHSGHRL</sequence>
<reference evidence="1" key="1">
    <citation type="submission" date="2014-11" db="EMBL/GenBank/DDBJ databases">
        <authorList>
            <person name="Amaro Gonzalez C."/>
        </authorList>
    </citation>
    <scope>NUCLEOTIDE SEQUENCE</scope>
</reference>
<proteinExistence type="predicted"/>
<accession>A0A0E9QNY9</accession>
<name>A0A0E9QNY9_ANGAN</name>